<feature type="compositionally biased region" description="Basic and acidic residues" evidence="1">
    <location>
        <begin position="1"/>
        <end position="10"/>
    </location>
</feature>
<evidence type="ECO:0000259" key="2">
    <source>
        <dbReference type="Pfam" id="PF13864"/>
    </source>
</evidence>
<reference evidence="3 4" key="1">
    <citation type="journal article" date="2018" name="G3 (Bethesda)">
        <title>Phylogenetic and Phylogenomic Definition of Rhizopus Species.</title>
        <authorList>
            <person name="Gryganskyi A.P."/>
            <person name="Golan J."/>
            <person name="Dolatabadi S."/>
            <person name="Mondo S."/>
            <person name="Robb S."/>
            <person name="Idnurm A."/>
            <person name="Muszewska A."/>
            <person name="Steczkiewicz K."/>
            <person name="Masonjones S."/>
            <person name="Liao H.L."/>
            <person name="Gajdeczka M.T."/>
            <person name="Anike F."/>
            <person name="Vuek A."/>
            <person name="Anishchenko I.M."/>
            <person name="Voigt K."/>
            <person name="de Hoog G.S."/>
            <person name="Smith M.E."/>
            <person name="Heitman J."/>
            <person name="Vilgalys R."/>
            <person name="Stajich J.E."/>
        </authorList>
    </citation>
    <scope>NUCLEOTIDE SEQUENCE [LARGE SCALE GENOMIC DNA]</scope>
    <source>
        <strain evidence="3 4">CBS 357.93</strain>
    </source>
</reference>
<protein>
    <recommendedName>
        <fullName evidence="2">Enkurin domain-containing protein</fullName>
    </recommendedName>
</protein>
<dbReference type="AlphaFoldDB" id="A0A367J1B2"/>
<accession>A0A367J1B2</accession>
<dbReference type="STRING" id="86630.A0A367J1B2"/>
<gene>
    <name evidence="3" type="ORF">CU097_003414</name>
</gene>
<feature type="compositionally biased region" description="Polar residues" evidence="1">
    <location>
        <begin position="302"/>
        <end position="311"/>
    </location>
</feature>
<feature type="compositionally biased region" description="Basic and acidic residues" evidence="1">
    <location>
        <begin position="349"/>
        <end position="366"/>
    </location>
</feature>
<dbReference type="Pfam" id="PF13864">
    <property type="entry name" value="Enkurin"/>
    <property type="match status" value="1"/>
</dbReference>
<dbReference type="EMBL" id="PJQL01002581">
    <property type="protein sequence ID" value="RCH83700.1"/>
    <property type="molecule type" value="Genomic_DNA"/>
</dbReference>
<sequence>MSKNNKEKSSFWRKLGLGKNKSSNTSLSSEAACHDDKQDAVSIKSHRHPSMPRTSSFHKRQHSSPLFTEDLPPIPHGDIPKQSNNEQHVDQSEPYVMLSKSHLDDSPTIQQDEQKDSQALLQQEVSKLKEELEKERSVVDSLRKQKEGRVTAITKDLDYLGLTVDELYAEKSDLLQQLEEEKIKNQRQLEDMNEIMSKMKANADNARDQSFAVDQYKSELENHLIECKQEKRQLQQSIELGDKRIRELTIELNASREQVESLKLTMDQLIQSHAAEISRVTASAAAAAAAAASANNKKAQSYHMNTPNGSPQLPPKEEDDLCCSPIPSNLPAPSTTTTTPFGTPQSMDSDYRIKNEPLDASEEKDLDSQLMKLTKEKEKLQSFYSKIPLSGGGPQSRRRKEELEAMLDQVDSQLSKVKQRIRRS</sequence>
<feature type="compositionally biased region" description="Basic residues" evidence="1">
    <location>
        <begin position="44"/>
        <end position="62"/>
    </location>
</feature>
<proteinExistence type="predicted"/>
<keyword evidence="4" id="KW-1185">Reference proteome</keyword>
<feature type="compositionally biased region" description="Low complexity" evidence="1">
    <location>
        <begin position="331"/>
        <end position="344"/>
    </location>
</feature>
<dbReference type="OrthoDB" id="5600564at2759"/>
<dbReference type="InterPro" id="IPR027012">
    <property type="entry name" value="Enkurin_dom"/>
</dbReference>
<feature type="compositionally biased region" description="Polar residues" evidence="1">
    <location>
        <begin position="20"/>
        <end position="29"/>
    </location>
</feature>
<evidence type="ECO:0000313" key="3">
    <source>
        <dbReference type="EMBL" id="RCH83700.1"/>
    </source>
</evidence>
<evidence type="ECO:0000313" key="4">
    <source>
        <dbReference type="Proteomes" id="UP000252139"/>
    </source>
</evidence>
<evidence type="ECO:0000256" key="1">
    <source>
        <dbReference type="SAM" id="MobiDB-lite"/>
    </source>
</evidence>
<feature type="region of interest" description="Disordered" evidence="1">
    <location>
        <begin position="297"/>
        <end position="366"/>
    </location>
</feature>
<organism evidence="3 4">
    <name type="scientific">Rhizopus azygosporus</name>
    <name type="common">Rhizopus microsporus var. azygosporus</name>
    <dbReference type="NCBI Taxonomy" id="86630"/>
    <lineage>
        <taxon>Eukaryota</taxon>
        <taxon>Fungi</taxon>
        <taxon>Fungi incertae sedis</taxon>
        <taxon>Mucoromycota</taxon>
        <taxon>Mucoromycotina</taxon>
        <taxon>Mucoromycetes</taxon>
        <taxon>Mucorales</taxon>
        <taxon>Mucorineae</taxon>
        <taxon>Rhizopodaceae</taxon>
        <taxon>Rhizopus</taxon>
    </lineage>
</organism>
<feature type="region of interest" description="Disordered" evidence="1">
    <location>
        <begin position="1"/>
        <end position="118"/>
    </location>
</feature>
<name>A0A367J1B2_RHIAZ</name>
<comment type="caution">
    <text evidence="3">The sequence shown here is derived from an EMBL/GenBank/DDBJ whole genome shotgun (WGS) entry which is preliminary data.</text>
</comment>
<dbReference type="Proteomes" id="UP000252139">
    <property type="component" value="Unassembled WGS sequence"/>
</dbReference>
<feature type="domain" description="Enkurin" evidence="2">
    <location>
        <begin position="360"/>
        <end position="418"/>
    </location>
</feature>